<feature type="transmembrane region" description="Helical" evidence="6">
    <location>
        <begin position="131"/>
        <end position="153"/>
    </location>
</feature>
<name>A0A0C6F5R5_9HYPH</name>
<dbReference type="PANTHER" id="PTHR20855:SF3">
    <property type="entry name" value="LD03007P"/>
    <property type="match status" value="1"/>
</dbReference>
<keyword evidence="2 6" id="KW-0812">Transmembrane</keyword>
<reference evidence="8" key="2">
    <citation type="submission" date="2015-01" db="EMBL/GenBank/DDBJ databases">
        <title>Complete genome sequence of Methylobacterium aquaticum strain 22A.</title>
        <authorList>
            <person name="Tani A."/>
            <person name="Ogura Y."/>
            <person name="Hayashi T."/>
        </authorList>
    </citation>
    <scope>NUCLEOTIDE SEQUENCE [LARGE SCALE GENOMIC DNA]</scope>
    <source>
        <strain evidence="8">MA-22A</strain>
    </source>
</reference>
<evidence type="ECO:0000256" key="2">
    <source>
        <dbReference type="ARBA" id="ARBA00022692"/>
    </source>
</evidence>
<dbReference type="PATRIC" id="fig|270351.10.peg.5013"/>
<evidence type="ECO:0000256" key="4">
    <source>
        <dbReference type="ARBA" id="ARBA00023136"/>
    </source>
</evidence>
<dbReference type="GO" id="GO:0046872">
    <property type="term" value="F:metal ion binding"/>
    <property type="evidence" value="ECO:0007669"/>
    <property type="project" value="UniProtKB-KW"/>
</dbReference>
<dbReference type="EMBL" id="AP014704">
    <property type="protein sequence ID" value="BAQ48096.1"/>
    <property type="molecule type" value="Genomic_DNA"/>
</dbReference>
<keyword evidence="7" id="KW-0238">DNA-binding</keyword>
<keyword evidence="5" id="KW-0862">Zinc</keyword>
<keyword evidence="3 6" id="KW-1133">Transmembrane helix</keyword>
<dbReference type="AlphaFoldDB" id="A0A0C6F5R5"/>
<dbReference type="GO" id="GO:0003677">
    <property type="term" value="F:DNA binding"/>
    <property type="evidence" value="ECO:0007669"/>
    <property type="project" value="UniProtKB-KW"/>
</dbReference>
<evidence type="ECO:0000256" key="6">
    <source>
        <dbReference type="SAM" id="Phobius"/>
    </source>
</evidence>
<dbReference type="PANTHER" id="PTHR20855">
    <property type="entry name" value="ADIPOR/PROGESTIN RECEPTOR-RELATED"/>
    <property type="match status" value="1"/>
</dbReference>
<dbReference type="Pfam" id="PF03006">
    <property type="entry name" value="HlyIII"/>
    <property type="match status" value="1"/>
</dbReference>
<evidence type="ECO:0000256" key="3">
    <source>
        <dbReference type="ARBA" id="ARBA00022989"/>
    </source>
</evidence>
<dbReference type="InterPro" id="IPR004254">
    <property type="entry name" value="AdipoR/HlyIII-related"/>
</dbReference>
<reference evidence="7 8" key="1">
    <citation type="journal article" date="2015" name="Genome Announc.">
        <title>Complete Genome Sequence of Methylobacterium aquaticum Strain 22A, Isolated from Racomitrium japonicum Moss.</title>
        <authorList>
            <person name="Tani A."/>
            <person name="Ogura Y."/>
            <person name="Hayashi T."/>
            <person name="Kimbara K."/>
        </authorList>
    </citation>
    <scope>NUCLEOTIDE SEQUENCE [LARGE SCALE GENOMIC DNA]</scope>
    <source>
        <strain evidence="7 8">MA-22A</strain>
    </source>
</reference>
<evidence type="ECO:0000256" key="1">
    <source>
        <dbReference type="ARBA" id="ARBA00004141"/>
    </source>
</evidence>
<feature type="binding site" evidence="5">
    <location>
        <position position="218"/>
    </location>
    <ligand>
        <name>Zn(2+)</name>
        <dbReference type="ChEBI" id="CHEBI:29105"/>
    </ligand>
</feature>
<evidence type="ECO:0000313" key="8">
    <source>
        <dbReference type="Proteomes" id="UP000061432"/>
    </source>
</evidence>
<dbReference type="GO" id="GO:0016020">
    <property type="term" value="C:membrane"/>
    <property type="evidence" value="ECO:0007669"/>
    <property type="project" value="UniProtKB-SubCell"/>
</dbReference>
<proteinExistence type="predicted"/>
<feature type="transmembrane region" description="Helical" evidence="6">
    <location>
        <begin position="219"/>
        <end position="237"/>
    </location>
</feature>
<protein>
    <submittedName>
        <fullName evidence="7">DNA-binding protein</fullName>
    </submittedName>
</protein>
<comment type="subcellular location">
    <subcellularLocation>
        <location evidence="1">Membrane</location>
        <topology evidence="1">Multi-pass membrane protein</topology>
    </subcellularLocation>
</comment>
<gene>
    <name evidence="7" type="ORF">Maq22A_c26120</name>
</gene>
<dbReference type="Proteomes" id="UP000061432">
    <property type="component" value="Chromosome"/>
</dbReference>
<accession>A0A0C6F5R5</accession>
<feature type="transmembrane region" description="Helical" evidence="6">
    <location>
        <begin position="75"/>
        <end position="94"/>
    </location>
</feature>
<evidence type="ECO:0000256" key="5">
    <source>
        <dbReference type="PIRSR" id="PIRSR604254-1"/>
    </source>
</evidence>
<keyword evidence="4 6" id="KW-0472">Membrane</keyword>
<feature type="transmembrane region" description="Helical" evidence="6">
    <location>
        <begin position="106"/>
        <end position="125"/>
    </location>
</feature>
<evidence type="ECO:0000313" key="7">
    <source>
        <dbReference type="EMBL" id="BAQ48096.1"/>
    </source>
</evidence>
<sequence>MSAQEHSLELSSAPAPRFAPDGRPLGLVWTYTPREMLADSIVHVVGVSLGVIGAVALTISAVLSKLSPAETVAVGVYAAGLVAMLGTSAAYNMWPIGRTKWRLRRCDHATIFLMIAGTYTPLVILVGTDGIAIGLLAGIWLVAVVGAAVKLTLPGRFDRLAIALYLALGWSGMMVYDSVIAALSPPALWLLAAGGLLYSLGVIFHVWRRLPFQNAIWHAFVLAAAACHYGAVFRSMLDVGA</sequence>
<organism evidence="7 8">
    <name type="scientific">Methylobacterium aquaticum</name>
    <dbReference type="NCBI Taxonomy" id="270351"/>
    <lineage>
        <taxon>Bacteria</taxon>
        <taxon>Pseudomonadati</taxon>
        <taxon>Pseudomonadota</taxon>
        <taxon>Alphaproteobacteria</taxon>
        <taxon>Hyphomicrobiales</taxon>
        <taxon>Methylobacteriaceae</taxon>
        <taxon>Methylobacterium</taxon>
    </lineage>
</organism>
<keyword evidence="5" id="KW-0479">Metal-binding</keyword>
<feature type="transmembrane region" description="Helical" evidence="6">
    <location>
        <begin position="160"/>
        <end position="181"/>
    </location>
</feature>
<feature type="transmembrane region" description="Helical" evidence="6">
    <location>
        <begin position="41"/>
        <end position="63"/>
    </location>
</feature>
<dbReference type="STRING" id="270351.Maq22A_c26120"/>
<dbReference type="KEGG" id="maqu:Maq22A_c26120"/>
<feature type="transmembrane region" description="Helical" evidence="6">
    <location>
        <begin position="187"/>
        <end position="207"/>
    </location>
</feature>